<evidence type="ECO:0000313" key="2">
    <source>
        <dbReference type="Proteomes" id="UP000242447"/>
    </source>
</evidence>
<reference evidence="1 2" key="1">
    <citation type="submission" date="2017-02" db="EMBL/GenBank/DDBJ databases">
        <title>Ketogulonicigenium robustum SPU B003 Genome sequencing and assembly.</title>
        <authorList>
            <person name="Li Y."/>
            <person name="Liu L."/>
            <person name="Wang C."/>
            <person name="Zhang M."/>
            <person name="Zhang T."/>
            <person name="Zhang Y."/>
        </authorList>
    </citation>
    <scope>NUCLEOTIDE SEQUENCE [LARGE SCALE GENOMIC DNA]</scope>
    <source>
        <strain evidence="1 2">SPU_B003</strain>
    </source>
</reference>
<dbReference type="Pfam" id="PF09424">
    <property type="entry name" value="YqeY"/>
    <property type="match status" value="1"/>
</dbReference>
<dbReference type="InterPro" id="IPR042184">
    <property type="entry name" value="YqeY/Aim41_N"/>
</dbReference>
<dbReference type="GO" id="GO:0016884">
    <property type="term" value="F:carbon-nitrogen ligase activity, with glutamine as amido-N-donor"/>
    <property type="evidence" value="ECO:0007669"/>
    <property type="project" value="InterPro"/>
</dbReference>
<dbReference type="OrthoDB" id="9788127at2"/>
<accession>A0A1W6NYA1</accession>
<gene>
    <name evidence="1" type="ORF">BVG79_00781</name>
</gene>
<dbReference type="AlphaFoldDB" id="A0A1W6NYA1"/>
<dbReference type="Gene3D" id="1.10.10.410">
    <property type="match status" value="1"/>
</dbReference>
<dbReference type="EMBL" id="CP019937">
    <property type="protein sequence ID" value="ARO14133.1"/>
    <property type="molecule type" value="Genomic_DNA"/>
</dbReference>
<keyword evidence="2" id="KW-1185">Reference proteome</keyword>
<protein>
    <submittedName>
        <fullName evidence="1">GatB/YqeY</fullName>
    </submittedName>
</protein>
<dbReference type="Gene3D" id="1.10.1510.10">
    <property type="entry name" value="Uncharacterised protein YqeY/AIM41 PF09424, N-terminal domain"/>
    <property type="match status" value="1"/>
</dbReference>
<proteinExistence type="predicted"/>
<dbReference type="KEGG" id="kro:BVG79_00781"/>
<evidence type="ECO:0000313" key="1">
    <source>
        <dbReference type="EMBL" id="ARO14133.1"/>
    </source>
</evidence>
<dbReference type="PANTHER" id="PTHR28055:SF1">
    <property type="entry name" value="ALTERED INHERITANCE OF MITOCHONDRIA PROTEIN 41, MITOCHONDRIAL"/>
    <property type="match status" value="1"/>
</dbReference>
<organism evidence="1 2">
    <name type="scientific">Ketogulonicigenium robustum</name>
    <dbReference type="NCBI Taxonomy" id="92947"/>
    <lineage>
        <taxon>Bacteria</taxon>
        <taxon>Pseudomonadati</taxon>
        <taxon>Pseudomonadota</taxon>
        <taxon>Alphaproteobacteria</taxon>
        <taxon>Rhodobacterales</taxon>
        <taxon>Roseobacteraceae</taxon>
        <taxon>Ketogulonicigenium</taxon>
    </lineage>
</organism>
<dbReference type="InterPro" id="IPR019004">
    <property type="entry name" value="YqeY/Aim41"/>
</dbReference>
<dbReference type="InterPro" id="IPR023168">
    <property type="entry name" value="GatB_Yqey_C_2"/>
</dbReference>
<dbReference type="InterPro" id="IPR003789">
    <property type="entry name" value="Asn/Gln_tRNA_amidoTrase-B-like"/>
</dbReference>
<dbReference type="Proteomes" id="UP000242447">
    <property type="component" value="Chromosome"/>
</dbReference>
<dbReference type="SUPFAM" id="SSF89095">
    <property type="entry name" value="GatB/YqeY motif"/>
    <property type="match status" value="1"/>
</dbReference>
<sequence length="151" mass="16204">MDLRETLNAALKEAMRARDTARLSTLRLISAAIKDREIAARGEGAEVTDADIIALMGKMVRQRQESATVYDTGNRPELAAKERAEVAVIETFLPRQLSDDETQAAIADAITAVSAASLRDMGKVMAHLRAAHAGQMDFGKAGALIKAQLQG</sequence>
<dbReference type="PANTHER" id="PTHR28055">
    <property type="entry name" value="ALTERED INHERITANCE OF MITOCHONDRIA PROTEIN 41, MITOCHONDRIAL"/>
    <property type="match status" value="1"/>
</dbReference>
<name>A0A1W6NYA1_9RHOB</name>
<dbReference type="RefSeq" id="WP_085785733.1">
    <property type="nucleotide sequence ID" value="NZ_CP019937.1"/>
</dbReference>
<dbReference type="STRING" id="92947.BVG79_00781"/>